<organism evidence="1 2">
    <name type="scientific">candidate division WOR-1 bacterium RIFOXYC2_FULL_41_25</name>
    <dbReference type="NCBI Taxonomy" id="1802586"/>
    <lineage>
        <taxon>Bacteria</taxon>
        <taxon>Bacillati</taxon>
        <taxon>Saganbacteria</taxon>
    </lineage>
</organism>
<evidence type="ECO:0000313" key="1">
    <source>
        <dbReference type="EMBL" id="OGC33961.1"/>
    </source>
</evidence>
<comment type="caution">
    <text evidence="1">The sequence shown here is derived from an EMBL/GenBank/DDBJ whole genome shotgun (WGS) entry which is preliminary data.</text>
</comment>
<reference evidence="1 2" key="1">
    <citation type="journal article" date="2016" name="Nat. Commun.">
        <title>Thousands of microbial genomes shed light on interconnected biogeochemical processes in an aquifer system.</title>
        <authorList>
            <person name="Anantharaman K."/>
            <person name="Brown C.T."/>
            <person name="Hug L.A."/>
            <person name="Sharon I."/>
            <person name="Castelle C.J."/>
            <person name="Probst A.J."/>
            <person name="Thomas B.C."/>
            <person name="Singh A."/>
            <person name="Wilkins M.J."/>
            <person name="Karaoz U."/>
            <person name="Brodie E.L."/>
            <person name="Williams K.H."/>
            <person name="Hubbard S.S."/>
            <person name="Banfield J.F."/>
        </authorList>
    </citation>
    <scope>NUCLEOTIDE SEQUENCE [LARGE SCALE GENOMIC DNA]</scope>
</reference>
<accession>A0A1F4TMK7</accession>
<name>A0A1F4TMK7_UNCSA</name>
<dbReference type="AlphaFoldDB" id="A0A1F4TMK7"/>
<dbReference type="Proteomes" id="UP000177309">
    <property type="component" value="Unassembled WGS sequence"/>
</dbReference>
<proteinExistence type="predicted"/>
<gene>
    <name evidence="1" type="ORF">A2462_07590</name>
</gene>
<evidence type="ECO:0000313" key="2">
    <source>
        <dbReference type="Proteomes" id="UP000177309"/>
    </source>
</evidence>
<sequence length="293" mass="33434">MAVPLITKGRYSQVTIRPRDDLIIKRVRRPQCESPEDLEQTLLDRAQSVRLYYARLREVFVNVPTTQVEVVETEDGLSQLEIRQTYVEGDNALQCAAQLDATKMELLITDCCKETLKVVATMFSDRPIGYDVGYHNFVVPRFGHQVFAVDLYPPRLAYKINGKGQNVRIHQDKLFVCYPEGHHNGTTGNFVVKNRAQSDYTALGILQNFLAWSIGAFYAKEQTVLNWSDISARTETKRFIDLVVECVRSANITEETERLVRSVNSEYFIKLMGVRLSKGHEKLRALVRAGVED</sequence>
<protein>
    <submittedName>
        <fullName evidence="1">Uncharacterized protein</fullName>
    </submittedName>
</protein>
<dbReference type="EMBL" id="MEUI01000025">
    <property type="protein sequence ID" value="OGC33961.1"/>
    <property type="molecule type" value="Genomic_DNA"/>
</dbReference>